<gene>
    <name evidence="1" type="ORF">EC973_006163</name>
</gene>
<name>A0A8H7BGT1_9FUNG</name>
<comment type="caution">
    <text evidence="1">The sequence shown here is derived from an EMBL/GenBank/DDBJ whole genome shotgun (WGS) entry which is preliminary data.</text>
</comment>
<dbReference type="EMBL" id="JABAYA010000376">
    <property type="protein sequence ID" value="KAF7720749.1"/>
    <property type="molecule type" value="Genomic_DNA"/>
</dbReference>
<sequence>MPESRCVRFLADPWSAAKVALPAVAVEAVLHYKVWPKSSLRHLTLYLALINTYWFATTFNFSFLETPFLLEASNLNERQKADCGRHRFNWWNKMEILVGVVSLDLFCEWRKRILDNNGFVDWCLTTAIAAPAVATAAQAAYLLPKLNERAKRAEKTGESYDNVVFPQMHRGYIGFEGLKVAGLAVAGLRFGKMLTV</sequence>
<dbReference type="OrthoDB" id="165058at2759"/>
<keyword evidence="2" id="KW-1185">Reference proteome</keyword>
<evidence type="ECO:0000313" key="2">
    <source>
        <dbReference type="Proteomes" id="UP000605846"/>
    </source>
</evidence>
<reference evidence="1" key="1">
    <citation type="submission" date="2020-01" db="EMBL/GenBank/DDBJ databases">
        <title>Genome Sequencing of Three Apophysomyces-Like Fungal Strains Confirms a Novel Fungal Genus in the Mucoromycota with divergent Burkholderia-like Endosymbiotic Bacteria.</title>
        <authorList>
            <person name="Stajich J.E."/>
            <person name="Macias A.M."/>
            <person name="Carter-House D."/>
            <person name="Lovett B."/>
            <person name="Kasson L.R."/>
            <person name="Berry K."/>
            <person name="Grigoriev I."/>
            <person name="Chang Y."/>
            <person name="Spatafora J."/>
            <person name="Kasson M.T."/>
        </authorList>
    </citation>
    <scope>NUCLEOTIDE SEQUENCE</scope>
    <source>
        <strain evidence="1">NRRL A-21654</strain>
    </source>
</reference>
<protein>
    <submittedName>
        <fullName evidence="1">Uncharacterized protein</fullName>
    </submittedName>
</protein>
<proteinExistence type="predicted"/>
<dbReference type="AlphaFoldDB" id="A0A8H7BGT1"/>
<dbReference type="Proteomes" id="UP000605846">
    <property type="component" value="Unassembled WGS sequence"/>
</dbReference>
<organism evidence="1 2">
    <name type="scientific">Apophysomyces ossiformis</name>
    <dbReference type="NCBI Taxonomy" id="679940"/>
    <lineage>
        <taxon>Eukaryota</taxon>
        <taxon>Fungi</taxon>
        <taxon>Fungi incertae sedis</taxon>
        <taxon>Mucoromycota</taxon>
        <taxon>Mucoromycotina</taxon>
        <taxon>Mucoromycetes</taxon>
        <taxon>Mucorales</taxon>
        <taxon>Mucorineae</taxon>
        <taxon>Mucoraceae</taxon>
        <taxon>Apophysomyces</taxon>
    </lineage>
</organism>
<evidence type="ECO:0000313" key="1">
    <source>
        <dbReference type="EMBL" id="KAF7720749.1"/>
    </source>
</evidence>
<accession>A0A8H7BGT1</accession>